<dbReference type="GO" id="GO:0019867">
    <property type="term" value="C:outer membrane"/>
    <property type="evidence" value="ECO:0007669"/>
    <property type="project" value="InterPro"/>
</dbReference>
<feature type="signal peptide" evidence="1">
    <location>
        <begin position="1"/>
        <end position="29"/>
    </location>
</feature>
<feature type="domain" description="Autotransporter" evidence="2">
    <location>
        <begin position="432"/>
        <end position="684"/>
    </location>
</feature>
<feature type="chain" id="PRO_5039636510" evidence="1">
    <location>
        <begin position="30"/>
        <end position="684"/>
    </location>
</feature>
<protein>
    <submittedName>
        <fullName evidence="3">Autotransporter outer membrane beta-barrel domain-containing protein</fullName>
    </submittedName>
</protein>
<dbReference type="EMBL" id="JAHLFG010000017">
    <property type="protein sequence ID" value="MBU3826142.1"/>
    <property type="molecule type" value="Genomic_DNA"/>
</dbReference>
<dbReference type="Proteomes" id="UP000824150">
    <property type="component" value="Unassembled WGS sequence"/>
</dbReference>
<dbReference type="SUPFAM" id="SSF103515">
    <property type="entry name" value="Autotransporter"/>
    <property type="match status" value="1"/>
</dbReference>
<reference evidence="3" key="1">
    <citation type="journal article" date="2021" name="PeerJ">
        <title>Extensive microbial diversity within the chicken gut microbiome revealed by metagenomics and culture.</title>
        <authorList>
            <person name="Gilroy R."/>
            <person name="Ravi A."/>
            <person name="Getino M."/>
            <person name="Pursley I."/>
            <person name="Horton D.L."/>
            <person name="Alikhan N.F."/>
            <person name="Baker D."/>
            <person name="Gharbi K."/>
            <person name="Hall N."/>
            <person name="Watson M."/>
            <person name="Adriaenssens E.M."/>
            <person name="Foster-Nyarko E."/>
            <person name="Jarju S."/>
            <person name="Secka A."/>
            <person name="Antonio M."/>
            <person name="Oren A."/>
            <person name="Chaudhuri R.R."/>
            <person name="La Ragione R."/>
            <person name="Hildebrand F."/>
            <person name="Pallen M.J."/>
        </authorList>
    </citation>
    <scope>NUCLEOTIDE SEQUENCE</scope>
    <source>
        <strain evidence="3">687</strain>
    </source>
</reference>
<proteinExistence type="predicted"/>
<sequence>MKQTKKVLLTRSLMGLAVATAFTGTASYAADPSFNYINQTNIEEANAIPAYRQISSDASSVTFKEVVGSSGQLPGINNGTVSAINDSYLVFEKGLFAGSSGYQKSAISVQGGSKVEVYGSAGFSTSGAQGNTISLSDDSTLRLINANKVSIRSSGYQSSAVVADSSTIEVVNTQVSYSSNSVVGIKLTDSSLKVTDGSTVTSSSKRSTEINNSDVYVAEGSTFGTYNLTGSGSVEATGNSTITVSNNMNVAGTVNLTDSSLFAKTSTISDEGLNVAGKSSYTADSLALTNADMHLSGETGQSVNVGSLTGENVEYYLGNTEGKITIDEADVTNLTLHASGEVTDATSGDANKALSHFGIANSSDSENVILLMDEGMYSGETTAVVGADGVSNVTTKTNTLMQSNLELATAAPLALNRIMLTDLRKRMGDIRSDEGNYGMWARYDGGRLSGSNGLENNFHSIHVGGDAKLGQWRLGAGFSYTNGDVDYARGDADMDAYGLELYGMWLGEGGQFVDLVARVSSADTDMEVDASKTGSMDTMAYSLSAEFGWRFALTEQFYVEPQVEAAYTYIDTDDLDIANASYEFDAVNSFTGRAGFAAGIQLPEKIGDLYVHASVVHEFSGDAEITGGNGSKYSIDGQDTWYEYGLGATFHLTDSTYVWTDLQRTSSAVLDEDWRANVGVRYSF</sequence>
<dbReference type="InterPro" id="IPR006315">
    <property type="entry name" value="OM_autotransptr_brl_dom"/>
</dbReference>
<name>A0A9E2NRI7_9GAMM</name>
<dbReference type="SMART" id="SM00869">
    <property type="entry name" value="Autotransporter"/>
    <property type="match status" value="1"/>
</dbReference>
<evidence type="ECO:0000313" key="4">
    <source>
        <dbReference type="Proteomes" id="UP000824150"/>
    </source>
</evidence>
<comment type="caution">
    <text evidence="3">The sequence shown here is derived from an EMBL/GenBank/DDBJ whole genome shotgun (WGS) entry which is preliminary data.</text>
</comment>
<dbReference type="NCBIfam" id="TIGR01414">
    <property type="entry name" value="autotrans_barl"/>
    <property type="match status" value="1"/>
</dbReference>
<dbReference type="InterPro" id="IPR005546">
    <property type="entry name" value="Autotransporte_beta"/>
</dbReference>
<keyword evidence="1" id="KW-0732">Signal</keyword>
<gene>
    <name evidence="3" type="ORF">IAA31_01415</name>
</gene>
<accession>A0A9E2NRI7</accession>
<evidence type="ECO:0000313" key="3">
    <source>
        <dbReference type="EMBL" id="MBU3826142.1"/>
    </source>
</evidence>
<dbReference type="Gene3D" id="2.40.128.130">
    <property type="entry name" value="Autotransporter beta-domain"/>
    <property type="match status" value="1"/>
</dbReference>
<dbReference type="AlphaFoldDB" id="A0A9E2NRI7"/>
<reference evidence="3" key="2">
    <citation type="submission" date="2021-04" db="EMBL/GenBank/DDBJ databases">
        <authorList>
            <person name="Gilroy R."/>
        </authorList>
    </citation>
    <scope>NUCLEOTIDE SEQUENCE</scope>
    <source>
        <strain evidence="3">687</strain>
    </source>
</reference>
<organism evidence="3 4">
    <name type="scientific">Candidatus Anaerobiospirillum merdipullorum</name>
    <dbReference type="NCBI Taxonomy" id="2838450"/>
    <lineage>
        <taxon>Bacteria</taxon>
        <taxon>Pseudomonadati</taxon>
        <taxon>Pseudomonadota</taxon>
        <taxon>Gammaproteobacteria</taxon>
        <taxon>Aeromonadales</taxon>
        <taxon>Succinivibrionaceae</taxon>
        <taxon>Anaerobiospirillum</taxon>
    </lineage>
</organism>
<dbReference type="Pfam" id="PF03797">
    <property type="entry name" value="Autotransporter"/>
    <property type="match status" value="1"/>
</dbReference>
<dbReference type="PROSITE" id="PS51208">
    <property type="entry name" value="AUTOTRANSPORTER"/>
    <property type="match status" value="1"/>
</dbReference>
<evidence type="ECO:0000256" key="1">
    <source>
        <dbReference type="SAM" id="SignalP"/>
    </source>
</evidence>
<evidence type="ECO:0000259" key="2">
    <source>
        <dbReference type="PROSITE" id="PS51208"/>
    </source>
</evidence>
<dbReference type="InterPro" id="IPR036709">
    <property type="entry name" value="Autotransporte_beta_dom_sf"/>
</dbReference>